<dbReference type="PANTHER" id="PTHR44298">
    <property type="entry name" value="DNAJ HOMOLOG SUBFAMILY B MEMBER 11"/>
    <property type="match status" value="1"/>
</dbReference>
<dbReference type="PANTHER" id="PTHR44298:SF1">
    <property type="entry name" value="DNAJ HOMOLOG SUBFAMILY B MEMBER 11"/>
    <property type="match status" value="1"/>
</dbReference>
<dbReference type="EMBL" id="LNIX01000001">
    <property type="protein sequence ID" value="OXA62781.1"/>
    <property type="molecule type" value="Genomic_DNA"/>
</dbReference>
<reference evidence="4 5" key="1">
    <citation type="submission" date="2015-12" db="EMBL/GenBank/DDBJ databases">
        <title>The genome of Folsomia candida.</title>
        <authorList>
            <person name="Faddeeva A."/>
            <person name="Derks M.F."/>
            <person name="Anvar Y."/>
            <person name="Smit S."/>
            <person name="Van Straalen N."/>
            <person name="Roelofs D."/>
        </authorList>
    </citation>
    <scope>NUCLEOTIDE SEQUENCE [LARGE SCALE GENOMIC DNA]</scope>
    <source>
        <strain evidence="4 5">VU population</strain>
        <tissue evidence="4">Whole body</tissue>
    </source>
</reference>
<dbReference type="InterPro" id="IPR008971">
    <property type="entry name" value="HSP40/DnaJ_pept-bd"/>
</dbReference>
<feature type="signal peptide" evidence="2">
    <location>
        <begin position="1"/>
        <end position="27"/>
    </location>
</feature>
<dbReference type="STRING" id="158441.A0A226F0P8"/>
<evidence type="ECO:0000256" key="2">
    <source>
        <dbReference type="SAM" id="SignalP"/>
    </source>
</evidence>
<gene>
    <name evidence="4" type="ORF">Fcan01_03498</name>
</gene>
<dbReference type="Pfam" id="PF00226">
    <property type="entry name" value="DnaJ"/>
    <property type="match status" value="1"/>
</dbReference>
<dbReference type="SUPFAM" id="SSF49493">
    <property type="entry name" value="HSP40/DnaJ peptide-binding domain"/>
    <property type="match status" value="2"/>
</dbReference>
<dbReference type="PROSITE" id="PS00636">
    <property type="entry name" value="DNAJ_1"/>
    <property type="match status" value="1"/>
</dbReference>
<dbReference type="InterPro" id="IPR036869">
    <property type="entry name" value="J_dom_sf"/>
</dbReference>
<dbReference type="InterPro" id="IPR001623">
    <property type="entry name" value="DnaJ_domain"/>
</dbReference>
<dbReference type="PROSITE" id="PS50076">
    <property type="entry name" value="DNAJ_2"/>
    <property type="match status" value="1"/>
</dbReference>
<dbReference type="Gene3D" id="2.60.260.20">
    <property type="entry name" value="Urease metallochaperone UreE, N-terminal domain"/>
    <property type="match status" value="2"/>
</dbReference>
<dbReference type="FunFam" id="2.60.260.20:FF:000013">
    <property type="entry name" value="DnaJ subfamily B member 11"/>
    <property type="match status" value="1"/>
</dbReference>
<dbReference type="PRINTS" id="PR00625">
    <property type="entry name" value="JDOMAIN"/>
</dbReference>
<dbReference type="GO" id="GO:0006457">
    <property type="term" value="P:protein folding"/>
    <property type="evidence" value="ECO:0007669"/>
    <property type="project" value="InterPro"/>
</dbReference>
<organism evidence="4 5">
    <name type="scientific">Folsomia candida</name>
    <name type="common">Springtail</name>
    <dbReference type="NCBI Taxonomy" id="158441"/>
    <lineage>
        <taxon>Eukaryota</taxon>
        <taxon>Metazoa</taxon>
        <taxon>Ecdysozoa</taxon>
        <taxon>Arthropoda</taxon>
        <taxon>Hexapoda</taxon>
        <taxon>Collembola</taxon>
        <taxon>Entomobryomorpha</taxon>
        <taxon>Isotomoidea</taxon>
        <taxon>Isotomidae</taxon>
        <taxon>Proisotominae</taxon>
        <taxon>Folsomia</taxon>
    </lineage>
</organism>
<proteinExistence type="predicted"/>
<dbReference type="OrthoDB" id="550424at2759"/>
<dbReference type="GO" id="GO:0051787">
    <property type="term" value="F:misfolded protein binding"/>
    <property type="evidence" value="ECO:0007669"/>
    <property type="project" value="TreeGrafter"/>
</dbReference>
<keyword evidence="1 2" id="KW-0732">Signal</keyword>
<comment type="caution">
    <text evidence="4">The sequence shown here is derived from an EMBL/GenBank/DDBJ whole genome shotgun (WGS) entry which is preliminary data.</text>
</comment>
<dbReference type="InterPro" id="IPR018253">
    <property type="entry name" value="DnaJ_domain_CS"/>
</dbReference>
<dbReference type="SMART" id="SM00271">
    <property type="entry name" value="DnaJ"/>
    <property type="match status" value="1"/>
</dbReference>
<dbReference type="OMA" id="FAGRDFY"/>
<dbReference type="Proteomes" id="UP000198287">
    <property type="component" value="Unassembled WGS sequence"/>
</dbReference>
<dbReference type="CDD" id="cd10747">
    <property type="entry name" value="DnaJ_C"/>
    <property type="match status" value="1"/>
</dbReference>
<feature type="chain" id="PRO_5013030991" evidence="2">
    <location>
        <begin position="28"/>
        <end position="361"/>
    </location>
</feature>
<evidence type="ECO:0000313" key="4">
    <source>
        <dbReference type="EMBL" id="OXA62781.1"/>
    </source>
</evidence>
<dbReference type="CDD" id="cd06257">
    <property type="entry name" value="DnaJ"/>
    <property type="match status" value="1"/>
</dbReference>
<dbReference type="AlphaFoldDB" id="A0A226F0P8"/>
<evidence type="ECO:0000313" key="5">
    <source>
        <dbReference type="Proteomes" id="UP000198287"/>
    </source>
</evidence>
<dbReference type="Gene3D" id="1.10.287.110">
    <property type="entry name" value="DnaJ domain"/>
    <property type="match status" value="1"/>
</dbReference>
<keyword evidence="5" id="KW-1185">Reference proteome</keyword>
<evidence type="ECO:0000256" key="1">
    <source>
        <dbReference type="ARBA" id="ARBA00022729"/>
    </source>
</evidence>
<dbReference type="SUPFAM" id="SSF46565">
    <property type="entry name" value="Chaperone J-domain"/>
    <property type="match status" value="1"/>
</dbReference>
<dbReference type="InterPro" id="IPR002939">
    <property type="entry name" value="DnaJ_C"/>
</dbReference>
<dbReference type="GO" id="GO:0051082">
    <property type="term" value="F:unfolded protein binding"/>
    <property type="evidence" value="ECO:0007669"/>
    <property type="project" value="InterPro"/>
</dbReference>
<accession>A0A226F0P8</accession>
<dbReference type="InterPro" id="IPR051736">
    <property type="entry name" value="DnaJ-B11-like"/>
</dbReference>
<evidence type="ECO:0000259" key="3">
    <source>
        <dbReference type="PROSITE" id="PS50076"/>
    </source>
</evidence>
<name>A0A226F0P8_FOLCA</name>
<dbReference type="GO" id="GO:0005783">
    <property type="term" value="C:endoplasmic reticulum"/>
    <property type="evidence" value="ECO:0007669"/>
    <property type="project" value="TreeGrafter"/>
</dbReference>
<sequence>MKIHGLVPAGLPLLILLLDFCLVLCGGRDFYAILGLPRSATTHQIKKAYRRLAKELHPDKNTEDPEAVQKFQDLSAAYEALSDTEKRETYDRCGEDCLKKEGGFGSMDPFQSFFGDFGFGFGGQERNKEVLRGADIVMDLFVTLEELYSGNFVELTRNKPVSKPSSGTRKCNCRQEMVTRQLGPGRFQMTQQSVCDECPNIKFVNEEKILEVEIEPGMVDGQEHRFVAEGEPHIDGDPGDLRIRIKTMPHTKFERKGDDLYTNITISLQDALTGFSLNIPHLDGHAVHVSRDKITWPGARIRKKGEGMPNYDDNNLHGVLYITFDVEFPKKELSSEEKEGIKKILEQSSISKVYNGFRMSS</sequence>
<protein>
    <submittedName>
        <fullName evidence="4">DnaJ subfamily B member 11</fullName>
    </submittedName>
</protein>
<dbReference type="Pfam" id="PF01556">
    <property type="entry name" value="DnaJ_C"/>
    <property type="match status" value="1"/>
</dbReference>
<feature type="domain" description="J" evidence="3">
    <location>
        <begin position="29"/>
        <end position="94"/>
    </location>
</feature>